<feature type="domain" description="Vacuolar protein sorting-associated protein 13 VPS13 adaptor binding" evidence="7">
    <location>
        <begin position="1662"/>
        <end position="1744"/>
    </location>
</feature>
<feature type="compositionally biased region" description="Basic and acidic residues" evidence="4">
    <location>
        <begin position="887"/>
        <end position="898"/>
    </location>
</feature>
<sequence>QQSVGAVPLGVPVTRKKEDEASIGSAPLARQQSNQASEYASSPVKTKTVTESRPLSLPVKTMLNPSESCRSPEERMKEFIGIVWNAVKCLTLQLEVQSCCVFLPNDSLPSPSTIVSGDIPGTVRNWYHGQASMPGTLVVCLPQIKIMSAGHKHMEPLQEIPFVVLRPILEEGDAFPWTISLHHFSIYTLLGQQMTLNLVEPMGCTSTLAVTSQKLLASGPESRNSFVVCLHVDLESLEIKCSNPQVQLLYELAEITSKVWNKIQRKGVLYQSVSSVYTETMTGPAPPSSPVKSSVGTIPPDTSTYSPSADIGTTTEGDSLQGGDDSPFSDSITLEQTTSNIGVSSGRVSLWMQWMLPKITVKLFAPDPRNNGTEVCIVSELEDLSASVDMQDVYTKIKCKIESFNIDHYRNSLGEDSWSLGQYGGVFLSCTDKLNRRTLLVRPISKQDPFSNFSGFFPSTTAKLLDGSHQQHGFLSLTYTKAVTKNVRHKLISRHERRTFHKLSEGHTDGSPHFLHEILLSAQAFDVVLSFPLLNAIASIFQARLPRSQKEKRKSPGQPMRTHALTSRNLPLIYINTGVIRVFFPKNEEDHHIAEANPAIKEDTLVLKIGSVSMAPQADNPLSRAVLRKDIYQRALNLGILRDPGSEVEDRQYQIDLQSINIGTAYWNQLKPEKENGKGGVLSESERNSQNPALEWNMASSIRRHQERRAILTPILTDFTVRITAAPAIIFTKIDAAENLHPEEILVCGHSLEVNVTTNLDFFLSVAQVQLLQHLVQANMVGLEPSSSTTEVSKQEQKKMDVADGGTVETSSRYSGAQDSGIGSDSVKIRIIQIEQHSGTSQHRIARPSRQSSIVKNLNFIPFDIFVTASRISLMTYSCTASPKSKSVQDQKDGEKISKSSLNLPETVSGSSHDTKKPSQPCISSVTADDLLNSNVPLSAGRKTGLLSLESLHASTRSSARQALGITIVRQPGRRGTGDIELQPFLYLVVSQPSVLLSCHHRKQKVEISVFDAGLKGVASDYKCTDPGKTLPEALDYCKIWLQTVAGEVDAKSGIPPPLITVQIKDFLNGPADINVDISKPLKANLSFARLDQINLFLKKIITTNDYEPRKEAAPSAGIIPDEDVALISRNPSTKDFLPAVHTNAVQKASVQENLWQALSCFQKISIHTVQVVVLMETIPHPSKPCLLVSFSNLSGSLNIKSGHKTAGIHGSSLVLDIKDFLLKTSLKERAKSLIGPFCCSVNVEAKWCKHSGDPGPEQSIPKIYIDLRGGLLQVFWGQEHLNCLVLLRELLWQYLTKKGSVSETLIPERACPTCFSAERNQASKTEHTSDDLRTGLFQYIQDAEAQKLPSAYEVVFYNETEDSPGMMLWRYPEPRVLTLVRINPVPFNTTEDPDISTADLGDVLQVPCSLEYWDELQKSFVAFREFSLSESKVCELQLPSISLVSDQKELIASDLWRIVLNSSQNVADDQSSESESGSQSACDQLVTPTALAACTRVDSCFTPWFVPSLSVLIQFTCLEVHLCHHLDQLGTAPPKFLQPFLSDKNVPSELEYMIVSFDEPHVYLRRWNDESMFQEIQFSTQADCKLLECRNVTMQSVVKPFKIWGQIAISSSTAGRLLDCTIMVDPIFINFGQYALHSLNTAIQAWQQNQCPEAEEFVFGHFVICNDTQEPLRFGQVDTDENILLPTLRSHQYSWRSHKSPQLLHICIEGWGNWRWSEPFSVDNTGTFIRTIQYKGRTASLIIKVQQLSGVQKQILICGRQTVCSYLSESIELKVVQHYISQDGQAVVKEHINCLAAKQKLPSYILENNELTELSVKSTGDEDWSQDVCLSSEHTEHSTVIQVPSSKSSITYVWCTILTLEPNSHVQQRLIVFSPLFIVRSHLPDPIIIHIEKRSLGLNEAQVIPGKGQEKALQNIEPDLIHHLTFQAREEDDPSECAVPISTTLIKQIATKSHTGGNVSQVLSEFYGTASLPQPAWPYNRKDSDSSEQLSQWDSPMRVKLSVWKPCVKTLLIELLPWALLINQSKWDLWLFEGEKIVLQVPSGKVIIPPNFEEAFQVGIYWANTNTVHKSVAIKLVHNVTSPKWKDADNGEVVTLDEEGFVEAGIKLGAFPGHQKLCEFCISSMVRQGIQILQIEDKTTIINDTSYQIYYRPQLFISKPHSGEEDFQSPDSAVFSVGPAGAGSGEALGAVPCWDLLSEPGPWAAGTAGSARRVVLSFGPAGCAGSRELWSLPAQISAEFARQSVAVPTGVCGEGGFCTRAIALTYQEHLGVTYLTLTEDPSPRIIIHNRCSIPLLVKENFKDTPKFEVYCRKIPAECSVHHELYHQVSSYPDCKTRDLLPSILLKVMSSDELVNEWSDFVDINNQGTQIVFLTGFGCVYVDVAHRCGTIVITLAPEGRAGPVETNLNRSQEQTLSLKMFVSQLSLAAFDDITNHKVSSELLRLTADNVFLHMAPATSSLSQEVQQDSVEGLPQFHSLQVYCEDLQLDNQLYSKSNFHFAVLLCQEEKNETVQWSRMNNLIVCNKDLESYKENCFIKLCIAFSEEENFMFRMNDLSFELKPARLYVEDTFVYYIKTLFDTYLPENKAACKSTSASDTTLIVPEQVREHARALVKPVKLRKLKIQPVNLLVSIHASLKLYIASDHTPLSFAVFERGPIFTTARQLIHALAMHYAAGALFRAGWVVGSLEILGSPASLVRSIGNGIADFFRLPYEGLTRGPGAFVSGVSRGTTSFVKHISKGTLTSITNLATSLARNMDRLSLDEEHYNRQEEWRRQLPESLGEGLRQGLSRLGISLLGAIAGIVDQPMQNFQRVSEAQASAGHKARGVISGVGKGIMGVFTKPIGGAAELVSQTGYGILHGAGLSQLPKQRSHPNDQHVEQAPNSHVKYVWKMLQSLGRPEVHMALDVMIVSGSGQQHEGCLLLTSEVLFVVSISEDTQQQAFPVTEIDCLEDDQQKDLLKVQLKQQRVPSDLEAEGARERLSEQQYNRLVEYITKTSYHLTPSTATAPAPQTVATEQPPTITKTYQYVVDPNFAQVFISKFTMVKNKALRKGF</sequence>
<feature type="region of interest" description="Disordered" evidence="4">
    <location>
        <begin position="1"/>
        <end position="53"/>
    </location>
</feature>
<comment type="caution">
    <text evidence="8">The sequence shown here is derived from an EMBL/GenBank/DDBJ whole genome shotgun (WGS) entry which is preliminary data.</text>
</comment>
<comment type="similarity">
    <text evidence="1">Belongs to the VPS13 family.</text>
</comment>
<feature type="compositionally biased region" description="Basic and acidic residues" evidence="4">
    <location>
        <begin position="793"/>
        <end position="802"/>
    </location>
</feature>
<feature type="region of interest" description="Disordered" evidence="4">
    <location>
        <begin position="279"/>
        <end position="328"/>
    </location>
</feature>
<feature type="non-terminal residue" evidence="8">
    <location>
        <position position="3054"/>
    </location>
</feature>
<dbReference type="PANTHER" id="PTHR12517">
    <property type="entry name" value="VACUOLAR PROTEIN SORTING-ASSOCIATED PROTEIN 13B"/>
    <property type="match status" value="1"/>
</dbReference>
<feature type="domain" description="Chorein N-terminal" evidence="5">
    <location>
        <begin position="2"/>
        <end position="574"/>
    </location>
</feature>
<gene>
    <name evidence="8" type="primary">Vps13b</name>
    <name evidence="8" type="ORF">ORISOL_R10078</name>
</gene>
<evidence type="ECO:0000313" key="8">
    <source>
        <dbReference type="EMBL" id="NWV22095.1"/>
    </source>
</evidence>
<dbReference type="InterPro" id="IPR026854">
    <property type="entry name" value="VPS13_N"/>
</dbReference>
<keyword evidence="2" id="KW-0813">Transport</keyword>
<feature type="region of interest" description="Disordered" evidence="4">
    <location>
        <begin position="883"/>
        <end position="921"/>
    </location>
</feature>
<dbReference type="Pfam" id="PF25033">
    <property type="entry name" value="VPS13_M"/>
    <property type="match status" value="1"/>
</dbReference>
<feature type="non-terminal residue" evidence="8">
    <location>
        <position position="1"/>
    </location>
</feature>
<evidence type="ECO:0000259" key="7">
    <source>
        <dbReference type="Pfam" id="PF25036"/>
    </source>
</evidence>
<evidence type="ECO:0000259" key="6">
    <source>
        <dbReference type="Pfam" id="PF25033"/>
    </source>
</evidence>
<dbReference type="InterPro" id="IPR056747">
    <property type="entry name" value="VPS13-like_M"/>
</dbReference>
<evidence type="ECO:0000256" key="1">
    <source>
        <dbReference type="ARBA" id="ARBA00006545"/>
    </source>
</evidence>
<dbReference type="OrthoDB" id="445152at2759"/>
<dbReference type="InterPro" id="IPR009543">
    <property type="entry name" value="VPS13_VAB"/>
</dbReference>
<evidence type="ECO:0000256" key="4">
    <source>
        <dbReference type="SAM" id="MobiDB-lite"/>
    </source>
</evidence>
<feature type="region of interest" description="Disordered" evidence="4">
    <location>
        <begin position="786"/>
        <end position="821"/>
    </location>
</feature>
<keyword evidence="3" id="KW-0445">Lipid transport</keyword>
<feature type="compositionally biased region" description="Polar residues" evidence="4">
    <location>
        <begin position="808"/>
        <end position="821"/>
    </location>
</feature>
<dbReference type="PANTHER" id="PTHR12517:SF0">
    <property type="entry name" value="INTERMEMBRANE LIPID TRANSFER PROTEIN VPS13B"/>
    <property type="match status" value="1"/>
</dbReference>
<evidence type="ECO:0000256" key="3">
    <source>
        <dbReference type="ARBA" id="ARBA00023055"/>
    </source>
</evidence>
<evidence type="ECO:0000259" key="5">
    <source>
        <dbReference type="Pfam" id="PF12624"/>
    </source>
</evidence>
<reference evidence="8 9" key="1">
    <citation type="submission" date="2019-09" db="EMBL/GenBank/DDBJ databases">
        <title>Bird 10,000 Genomes (B10K) Project - Family phase.</title>
        <authorList>
            <person name="Zhang G."/>
        </authorList>
    </citation>
    <scope>NUCLEOTIDE SEQUENCE [LARGE SCALE GENOMIC DNA]</scope>
    <source>
        <strain evidence="8">B10K-DU-029-52</strain>
    </source>
</reference>
<evidence type="ECO:0000256" key="2">
    <source>
        <dbReference type="ARBA" id="ARBA00022448"/>
    </source>
</evidence>
<accession>A0A7K6D766</accession>
<evidence type="ECO:0000313" key="9">
    <source>
        <dbReference type="Proteomes" id="UP000571324"/>
    </source>
</evidence>
<dbReference type="InterPro" id="IPR039782">
    <property type="entry name" value="VPS13B"/>
</dbReference>
<proteinExistence type="inferred from homology"/>
<dbReference type="Pfam" id="PF25036">
    <property type="entry name" value="VPS13_VAB"/>
    <property type="match status" value="1"/>
</dbReference>
<organism evidence="8 9">
    <name type="scientific">Origma solitaria</name>
    <dbReference type="NCBI Taxonomy" id="720586"/>
    <lineage>
        <taxon>Eukaryota</taxon>
        <taxon>Metazoa</taxon>
        <taxon>Chordata</taxon>
        <taxon>Craniata</taxon>
        <taxon>Vertebrata</taxon>
        <taxon>Euteleostomi</taxon>
        <taxon>Archelosauria</taxon>
        <taxon>Archosauria</taxon>
        <taxon>Dinosauria</taxon>
        <taxon>Saurischia</taxon>
        <taxon>Theropoda</taxon>
        <taxon>Coelurosauria</taxon>
        <taxon>Aves</taxon>
        <taxon>Neognathae</taxon>
        <taxon>Neoaves</taxon>
        <taxon>Telluraves</taxon>
        <taxon>Australaves</taxon>
        <taxon>Passeriformes</taxon>
        <taxon>Meliphagoidea</taxon>
        <taxon>Acanthizidae</taxon>
        <taxon>Origma</taxon>
    </lineage>
</organism>
<dbReference type="GO" id="GO:0006869">
    <property type="term" value="P:lipid transport"/>
    <property type="evidence" value="ECO:0007669"/>
    <property type="project" value="UniProtKB-KW"/>
</dbReference>
<protein>
    <submittedName>
        <fullName evidence="8">VP13B protein</fullName>
    </submittedName>
</protein>
<dbReference type="Proteomes" id="UP000571324">
    <property type="component" value="Unassembled WGS sequence"/>
</dbReference>
<dbReference type="EMBL" id="VZRL01003021">
    <property type="protein sequence ID" value="NWV22095.1"/>
    <property type="molecule type" value="Genomic_DNA"/>
</dbReference>
<feature type="compositionally biased region" description="Polar residues" evidence="4">
    <location>
        <begin position="300"/>
        <end position="318"/>
    </location>
</feature>
<name>A0A7K6D766_9PASS</name>
<dbReference type="Pfam" id="PF12624">
    <property type="entry name" value="VPS13_N"/>
    <property type="match status" value="1"/>
</dbReference>
<feature type="compositionally biased region" description="Polar residues" evidence="4">
    <location>
        <begin position="30"/>
        <end position="53"/>
    </location>
</feature>
<keyword evidence="9" id="KW-1185">Reference proteome</keyword>
<feature type="domain" description="VPS13-like middle region" evidence="6">
    <location>
        <begin position="584"/>
        <end position="1602"/>
    </location>
</feature>
<feature type="compositionally biased region" description="Polar residues" evidence="4">
    <location>
        <begin position="899"/>
        <end position="912"/>
    </location>
</feature>